<evidence type="ECO:0000313" key="2">
    <source>
        <dbReference type="Proteomes" id="UP000054564"/>
    </source>
</evidence>
<gene>
    <name evidence="1" type="ORF">PSTG_19176</name>
</gene>
<dbReference type="EMBL" id="AJIL01005393">
    <property type="protein sequence ID" value="KNE87439.1"/>
    <property type="molecule type" value="Genomic_DNA"/>
</dbReference>
<comment type="caution">
    <text evidence="1">The sequence shown here is derived from an EMBL/GenBank/DDBJ whole genome shotgun (WGS) entry which is preliminary data.</text>
</comment>
<protein>
    <submittedName>
        <fullName evidence="1">Uncharacterized protein</fullName>
    </submittedName>
</protein>
<proteinExistence type="predicted"/>
<reference evidence="2" key="1">
    <citation type="submission" date="2014-03" db="EMBL/GenBank/DDBJ databases">
        <title>The Genome Sequence of Puccinia striiformis f. sp. tritici PST-78.</title>
        <authorList>
            <consortium name="The Broad Institute Genome Sequencing Platform"/>
            <person name="Cuomo C."/>
            <person name="Hulbert S."/>
            <person name="Chen X."/>
            <person name="Walker B."/>
            <person name="Young S.K."/>
            <person name="Zeng Q."/>
            <person name="Gargeya S."/>
            <person name="Fitzgerald M."/>
            <person name="Haas B."/>
            <person name="Abouelleil A."/>
            <person name="Alvarado L."/>
            <person name="Arachchi H.M."/>
            <person name="Berlin A.M."/>
            <person name="Chapman S.B."/>
            <person name="Goldberg J."/>
            <person name="Griggs A."/>
            <person name="Gujja S."/>
            <person name="Hansen M."/>
            <person name="Howarth C."/>
            <person name="Imamovic A."/>
            <person name="Larimer J."/>
            <person name="McCowan C."/>
            <person name="Montmayeur A."/>
            <person name="Murphy C."/>
            <person name="Neiman D."/>
            <person name="Pearson M."/>
            <person name="Priest M."/>
            <person name="Roberts A."/>
            <person name="Saif S."/>
            <person name="Shea T."/>
            <person name="Sisk P."/>
            <person name="Sykes S."/>
            <person name="Wortman J."/>
            <person name="Nusbaum C."/>
            <person name="Birren B."/>
        </authorList>
    </citation>
    <scope>NUCLEOTIDE SEQUENCE [LARGE SCALE GENOMIC DNA]</scope>
    <source>
        <strain evidence="2">race PST-78</strain>
    </source>
</reference>
<evidence type="ECO:0000313" key="1">
    <source>
        <dbReference type="EMBL" id="KNE87439.1"/>
    </source>
</evidence>
<organism evidence="1 2">
    <name type="scientific">Puccinia striiformis f. sp. tritici PST-78</name>
    <dbReference type="NCBI Taxonomy" id="1165861"/>
    <lineage>
        <taxon>Eukaryota</taxon>
        <taxon>Fungi</taxon>
        <taxon>Dikarya</taxon>
        <taxon>Basidiomycota</taxon>
        <taxon>Pucciniomycotina</taxon>
        <taxon>Pucciniomycetes</taxon>
        <taxon>Pucciniales</taxon>
        <taxon>Pucciniaceae</taxon>
        <taxon>Puccinia</taxon>
    </lineage>
</organism>
<dbReference type="Proteomes" id="UP000054564">
    <property type="component" value="Unassembled WGS sequence"/>
</dbReference>
<name>A0A0L0UL15_9BASI</name>
<dbReference type="AlphaFoldDB" id="A0A0L0UL15"/>
<keyword evidence="2" id="KW-1185">Reference proteome</keyword>
<sequence length="118" mass="13158">MDNKSVLDLFGKQLMTSVRDRSIDKFDKIIAGTMKSSKAMELHGLLTQFDAAQLKTVRILIGEAVDNTLFNFLTMLEEADDDMQLLVKETNIVEASDGLAGDLLTEDGWIESFSKAKR</sequence>
<accession>A0A0L0UL15</accession>